<feature type="non-terminal residue" evidence="2">
    <location>
        <position position="1"/>
    </location>
</feature>
<feature type="non-terminal residue" evidence="2">
    <location>
        <position position="46"/>
    </location>
</feature>
<dbReference type="AlphaFoldDB" id="A0A6J4T2T6"/>
<name>A0A6J4T2T6_9ACTN</name>
<proteinExistence type="predicted"/>
<evidence type="ECO:0000256" key="1">
    <source>
        <dbReference type="SAM" id="MobiDB-lite"/>
    </source>
</evidence>
<protein>
    <submittedName>
        <fullName evidence="2">Uncharacterized protein</fullName>
    </submittedName>
</protein>
<feature type="region of interest" description="Disordered" evidence="1">
    <location>
        <begin position="1"/>
        <end position="46"/>
    </location>
</feature>
<accession>A0A6J4T2T6</accession>
<dbReference type="EMBL" id="CADCVO010000455">
    <property type="protein sequence ID" value="CAA9511943.1"/>
    <property type="molecule type" value="Genomic_DNA"/>
</dbReference>
<feature type="compositionally biased region" description="Low complexity" evidence="1">
    <location>
        <begin position="13"/>
        <end position="39"/>
    </location>
</feature>
<evidence type="ECO:0000313" key="2">
    <source>
        <dbReference type="EMBL" id="CAA9511943.1"/>
    </source>
</evidence>
<reference evidence="2" key="1">
    <citation type="submission" date="2020-02" db="EMBL/GenBank/DDBJ databases">
        <authorList>
            <person name="Meier V. D."/>
        </authorList>
    </citation>
    <scope>NUCLEOTIDE SEQUENCE</scope>
    <source>
        <strain evidence="2">AVDCRST_MAG13</strain>
    </source>
</reference>
<gene>
    <name evidence="2" type="ORF">AVDCRST_MAG13-2850</name>
</gene>
<feature type="compositionally biased region" description="Pro residues" evidence="1">
    <location>
        <begin position="1"/>
        <end position="12"/>
    </location>
</feature>
<organism evidence="2">
    <name type="scientific">uncultured Solirubrobacteraceae bacterium</name>
    <dbReference type="NCBI Taxonomy" id="1162706"/>
    <lineage>
        <taxon>Bacteria</taxon>
        <taxon>Bacillati</taxon>
        <taxon>Actinomycetota</taxon>
        <taxon>Thermoleophilia</taxon>
        <taxon>Solirubrobacterales</taxon>
        <taxon>Solirubrobacteraceae</taxon>
        <taxon>environmental samples</taxon>
    </lineage>
</organism>
<sequence>CATRTPAPPGRSAPPSGRCSSGPWRPPRAGTAPRAAARTGAGGAWA</sequence>